<keyword evidence="1" id="KW-0732">Signal</keyword>
<dbReference type="HOGENOM" id="CLU_378803_0_0_1"/>
<evidence type="ECO:0000313" key="5">
    <source>
        <dbReference type="EnsemblProtists" id="PYU1_T007058"/>
    </source>
</evidence>
<keyword evidence="2" id="KW-0325">Glycoprotein</keyword>
<dbReference type="PANTHER" id="PTHR22702:SF1">
    <property type="entry name" value="PROTEASE-ASSOCIATED DOMAIN-CONTAINING PROTEIN 1"/>
    <property type="match status" value="1"/>
</dbReference>
<evidence type="ECO:0000259" key="4">
    <source>
        <dbReference type="Pfam" id="PF02225"/>
    </source>
</evidence>
<accession>K3WQ16</accession>
<feature type="domain" description="PA" evidence="4">
    <location>
        <begin position="608"/>
        <end position="686"/>
    </location>
</feature>
<dbReference type="VEuPathDB" id="FungiDB:PYU1_G007043"/>
<keyword evidence="6" id="KW-1185">Reference proteome</keyword>
<reference evidence="6" key="2">
    <citation type="submission" date="2010-04" db="EMBL/GenBank/DDBJ databases">
        <authorList>
            <person name="Buell R."/>
            <person name="Hamilton J."/>
            <person name="Hostetler J."/>
        </authorList>
    </citation>
    <scope>NUCLEOTIDE SEQUENCE [LARGE SCALE GENOMIC DNA]</scope>
    <source>
        <strain evidence="6">DAOM:BR144</strain>
    </source>
</reference>
<keyword evidence="3" id="KW-0175">Coiled coil</keyword>
<proteinExistence type="predicted"/>
<dbReference type="InterPro" id="IPR003137">
    <property type="entry name" value="PA_domain"/>
</dbReference>
<dbReference type="SUPFAM" id="SSF52025">
    <property type="entry name" value="PA domain"/>
    <property type="match status" value="1"/>
</dbReference>
<evidence type="ECO:0000256" key="3">
    <source>
        <dbReference type="SAM" id="Coils"/>
    </source>
</evidence>
<protein>
    <recommendedName>
        <fullName evidence="4">PA domain-containing protein</fullName>
    </recommendedName>
</protein>
<dbReference type="EnsemblProtists" id="PYU1_T007058">
    <property type="protein sequence ID" value="PYU1_T007058"/>
    <property type="gene ID" value="PYU1_G007043"/>
</dbReference>
<name>K3WQ16_GLOUD</name>
<evidence type="ECO:0000313" key="6">
    <source>
        <dbReference type="Proteomes" id="UP000019132"/>
    </source>
</evidence>
<organism evidence="5 6">
    <name type="scientific">Globisporangium ultimum (strain ATCC 200006 / CBS 805.95 / DAOM BR144)</name>
    <name type="common">Pythium ultimum</name>
    <dbReference type="NCBI Taxonomy" id="431595"/>
    <lineage>
        <taxon>Eukaryota</taxon>
        <taxon>Sar</taxon>
        <taxon>Stramenopiles</taxon>
        <taxon>Oomycota</taxon>
        <taxon>Peronosporomycetes</taxon>
        <taxon>Pythiales</taxon>
        <taxon>Pythiaceae</taxon>
        <taxon>Globisporangium</taxon>
    </lineage>
</organism>
<feature type="coiled-coil region" evidence="3">
    <location>
        <begin position="213"/>
        <end position="265"/>
    </location>
</feature>
<evidence type="ECO:0000256" key="2">
    <source>
        <dbReference type="ARBA" id="ARBA00023180"/>
    </source>
</evidence>
<dbReference type="Gene3D" id="3.50.30.30">
    <property type="match status" value="2"/>
</dbReference>
<dbReference type="Proteomes" id="UP000019132">
    <property type="component" value="Unassembled WGS sequence"/>
</dbReference>
<feature type="domain" description="PA" evidence="4">
    <location>
        <begin position="456"/>
        <end position="515"/>
    </location>
</feature>
<dbReference type="AlphaFoldDB" id="K3WQ16"/>
<sequence length="709" mass="77771">MTTLSKPLLVAARPLRRVRILAVLLLVAWLTFCILVSASSDVSVDVVADNATDTEELQTPPLDLRFEVPFNATQDLDIEYLVETQDLRVKRVLSAAAALSSVAPLQACPADGTSCSMREEQYEAAGLPSVQPSDRLVRADGVTVSIKSFEEVIDGPIGSVVVLPLFKASTDGDEHGDANVLSGFARIEIFHPTSLEFEPASSERKADIQEWKAVVAKREQEELERKIAAANDVAAREQEEQERRIAEENAKLERETRERLEKEELERLTMTPHDRISEKRAKGVEFRYEAEFPRNGPIGINWDLHTTHKTVVSYLEPKLRAFSLGIIAANDQLIQLNDVNTTAMGPHEVVAEYVNMAPPRTLVFLCAATAKKPSVVVDDASTPRIIQNWTLAFVEPQVLRGWHVRLHLVNWSAMPELDESSGHSSEMRLAQANSFLACLPLSPTAKSSRNDAMRVMHVVYRGECSFMDKADAVRQANGTAMLVLNNVKGEGRFPPGVPLTGNVPIPVTMISKLDGGIVLSVMERQEPIVKMFVEDPSELPVLDADPTPLTNQELAAARNVKVAGRNMTFWYINTSASSAATEEFLVLPALFGAKIPSMPYRIVAAYPQETACHHMGLGIQATRAVVLVKRGKCSFGAKMKAVQQVGGAGMLLWNSDESLIPLMTEKKEIAGLRIWGATISSSNGTRIQEILEANKNMPSLVNIAMGAQT</sequence>
<evidence type="ECO:0000256" key="1">
    <source>
        <dbReference type="ARBA" id="ARBA00022729"/>
    </source>
</evidence>
<reference evidence="5" key="3">
    <citation type="submission" date="2015-02" db="UniProtKB">
        <authorList>
            <consortium name="EnsemblProtists"/>
        </authorList>
    </citation>
    <scope>IDENTIFICATION</scope>
    <source>
        <strain evidence="5">DAOM BR144</strain>
    </source>
</reference>
<reference evidence="6" key="1">
    <citation type="journal article" date="2010" name="Genome Biol.">
        <title>Genome sequence of the necrotrophic plant pathogen Pythium ultimum reveals original pathogenicity mechanisms and effector repertoire.</title>
        <authorList>
            <person name="Levesque C.A."/>
            <person name="Brouwer H."/>
            <person name="Cano L."/>
            <person name="Hamilton J.P."/>
            <person name="Holt C."/>
            <person name="Huitema E."/>
            <person name="Raffaele S."/>
            <person name="Robideau G.P."/>
            <person name="Thines M."/>
            <person name="Win J."/>
            <person name="Zerillo M.M."/>
            <person name="Beakes G.W."/>
            <person name="Boore J.L."/>
            <person name="Busam D."/>
            <person name="Dumas B."/>
            <person name="Ferriera S."/>
            <person name="Fuerstenberg S.I."/>
            <person name="Gachon C.M."/>
            <person name="Gaulin E."/>
            <person name="Govers F."/>
            <person name="Grenville-Briggs L."/>
            <person name="Horner N."/>
            <person name="Hostetler J."/>
            <person name="Jiang R.H."/>
            <person name="Johnson J."/>
            <person name="Krajaejun T."/>
            <person name="Lin H."/>
            <person name="Meijer H.J."/>
            <person name="Moore B."/>
            <person name="Morris P."/>
            <person name="Phuntmart V."/>
            <person name="Puiu D."/>
            <person name="Shetty J."/>
            <person name="Stajich J.E."/>
            <person name="Tripathy S."/>
            <person name="Wawra S."/>
            <person name="van West P."/>
            <person name="Whitty B.R."/>
            <person name="Coutinho P.M."/>
            <person name="Henrissat B."/>
            <person name="Martin F."/>
            <person name="Thomas P.D."/>
            <person name="Tyler B.M."/>
            <person name="De Vries R.P."/>
            <person name="Kamoun S."/>
            <person name="Yandell M."/>
            <person name="Tisserat N."/>
            <person name="Buell C.R."/>
        </authorList>
    </citation>
    <scope>NUCLEOTIDE SEQUENCE</scope>
    <source>
        <strain evidence="6">DAOM:BR144</strain>
    </source>
</reference>
<dbReference type="PANTHER" id="PTHR22702">
    <property type="entry name" value="PROTEASE-ASSOCIATED DOMAIN-CONTAINING PROTEIN"/>
    <property type="match status" value="1"/>
</dbReference>
<dbReference type="EMBL" id="GL376560">
    <property type="status" value="NOT_ANNOTATED_CDS"/>
    <property type="molecule type" value="Genomic_DNA"/>
</dbReference>
<dbReference type="InterPro" id="IPR046450">
    <property type="entry name" value="PA_dom_sf"/>
</dbReference>
<dbReference type="eggNOG" id="ENOG502S0E0">
    <property type="taxonomic scope" value="Eukaryota"/>
</dbReference>
<dbReference type="InParanoid" id="K3WQ16"/>
<dbReference type="Pfam" id="PF02225">
    <property type="entry name" value="PA"/>
    <property type="match status" value="2"/>
</dbReference>
<dbReference type="OMA" id="ERTRMTP"/>